<reference evidence="1" key="1">
    <citation type="journal article" date="2021" name="PeerJ">
        <title>Extensive microbial diversity within the chicken gut microbiome revealed by metagenomics and culture.</title>
        <authorList>
            <person name="Gilroy R."/>
            <person name="Ravi A."/>
            <person name="Getino M."/>
            <person name="Pursley I."/>
            <person name="Horton D.L."/>
            <person name="Alikhan N.F."/>
            <person name="Baker D."/>
            <person name="Gharbi K."/>
            <person name="Hall N."/>
            <person name="Watson M."/>
            <person name="Adriaenssens E.M."/>
            <person name="Foster-Nyarko E."/>
            <person name="Jarju S."/>
            <person name="Secka A."/>
            <person name="Antonio M."/>
            <person name="Oren A."/>
            <person name="Chaudhuri R.R."/>
            <person name="La Ragione R."/>
            <person name="Hildebrand F."/>
            <person name="Pallen M.J."/>
        </authorList>
    </citation>
    <scope>NUCLEOTIDE SEQUENCE</scope>
    <source>
        <strain evidence="1">CHK179-28034</strain>
    </source>
</reference>
<dbReference type="InterPro" id="IPR053154">
    <property type="entry name" value="c-di-AMP_regulator"/>
</dbReference>
<dbReference type="Gene3D" id="2.170.120.40">
    <property type="entry name" value="YbbR-like domain"/>
    <property type="match status" value="2"/>
</dbReference>
<reference evidence="1" key="2">
    <citation type="submission" date="2021-04" db="EMBL/GenBank/DDBJ databases">
        <authorList>
            <person name="Gilroy R."/>
        </authorList>
    </citation>
    <scope>NUCLEOTIDE SEQUENCE</scope>
    <source>
        <strain evidence="1">CHK179-28034</strain>
    </source>
</reference>
<evidence type="ECO:0008006" key="3">
    <source>
        <dbReference type="Google" id="ProtNLM"/>
    </source>
</evidence>
<dbReference type="Gene3D" id="2.170.120.30">
    <property type="match status" value="2"/>
</dbReference>
<evidence type="ECO:0000313" key="2">
    <source>
        <dbReference type="Proteomes" id="UP000824049"/>
    </source>
</evidence>
<dbReference type="Proteomes" id="UP000824049">
    <property type="component" value="Unassembled WGS sequence"/>
</dbReference>
<protein>
    <recommendedName>
        <fullName evidence="3">YbbR-like protein</fullName>
    </recommendedName>
</protein>
<comment type="caution">
    <text evidence="1">The sequence shown here is derived from an EMBL/GenBank/DDBJ whole genome shotgun (WGS) entry which is preliminary data.</text>
</comment>
<organism evidence="1 2">
    <name type="scientific">Candidatus Anaerobutyricum stercoris</name>
    <dbReference type="NCBI Taxonomy" id="2838457"/>
    <lineage>
        <taxon>Bacteria</taxon>
        <taxon>Bacillati</taxon>
        <taxon>Bacillota</taxon>
        <taxon>Clostridia</taxon>
        <taxon>Lachnospirales</taxon>
        <taxon>Lachnospiraceae</taxon>
        <taxon>Anaerobutyricum</taxon>
    </lineage>
</organism>
<evidence type="ECO:0000313" key="1">
    <source>
        <dbReference type="EMBL" id="HIZ39683.1"/>
    </source>
</evidence>
<dbReference type="InterPro" id="IPR012505">
    <property type="entry name" value="YbbR"/>
</dbReference>
<proteinExistence type="predicted"/>
<dbReference type="AlphaFoldDB" id="A0A9D2J7U5"/>
<dbReference type="EMBL" id="DXBR01000062">
    <property type="protein sequence ID" value="HIZ39683.1"/>
    <property type="molecule type" value="Genomic_DNA"/>
</dbReference>
<dbReference type="Pfam" id="PF07949">
    <property type="entry name" value="YbbR"/>
    <property type="match status" value="2"/>
</dbReference>
<accession>A0A9D2J7U5</accession>
<sequence length="411" mass="44954">MKDPKNLKNLISNNTGMKVLSVLIAVLIWILVANINDPVRTERFSGIPVRIINESALTDLGYAYEVVEGEEVSITVEGKRSILNEMSVTDFQAVADFSKLSEVDAVPIDVTARKYANQLDITLGNVNTMKIKKDAVVSVSVPVNIILEGSPAEGYAVGSMTGTPNLVKVTGPENLLSSAKEIRAEVDIDGISNDVTTTADPVLYDDNDEVIDSTQVQMDTSSIDVDVQLWKTKMVDVNLQTTGIPADGYEMTSFDYEPKQILIAAPDDVLEDITSITLPSISVEGLTQNYEESITLDEDLLPDGVILADETEDVKVQATIEQRITRRLTFTEADITVRGRGNRNVSFDSGNRYVIRVEGAESVVKDLKITDFTPWIDVTDLEDGDHTLRLHVKEVDGVTVNSTTQITLTLG</sequence>
<gene>
    <name evidence="1" type="ORF">H9968_07140</name>
</gene>
<name>A0A9D2J7U5_9FIRM</name>
<dbReference type="PANTHER" id="PTHR37804:SF1">
    <property type="entry name" value="CDAA REGULATORY PROTEIN CDAR"/>
    <property type="match status" value="1"/>
</dbReference>
<dbReference type="PANTHER" id="PTHR37804">
    <property type="entry name" value="CDAA REGULATORY PROTEIN CDAR"/>
    <property type="match status" value="1"/>
</dbReference>